<comment type="caution">
    <text evidence="1">The sequence shown here is derived from an EMBL/GenBank/DDBJ whole genome shotgun (WGS) entry which is preliminary data.</text>
</comment>
<proteinExistence type="predicted"/>
<feature type="non-terminal residue" evidence="1">
    <location>
        <position position="1"/>
    </location>
</feature>
<gene>
    <name evidence="1" type="ORF">CCAP1982_LOCUS6919</name>
</gene>
<evidence type="ECO:0000313" key="1">
    <source>
        <dbReference type="EMBL" id="CAD6998310.1"/>
    </source>
</evidence>
<reference evidence="1" key="1">
    <citation type="submission" date="2020-11" db="EMBL/GenBank/DDBJ databases">
        <authorList>
            <person name="Whitehead M."/>
        </authorList>
    </citation>
    <scope>NUCLEOTIDE SEQUENCE</scope>
    <source>
        <strain evidence="1">EGII</strain>
    </source>
</reference>
<evidence type="ECO:0000313" key="2">
    <source>
        <dbReference type="Proteomes" id="UP000606786"/>
    </source>
</evidence>
<organism evidence="1 2">
    <name type="scientific">Ceratitis capitata</name>
    <name type="common">Mediterranean fruit fly</name>
    <name type="synonym">Tephritis capitata</name>
    <dbReference type="NCBI Taxonomy" id="7213"/>
    <lineage>
        <taxon>Eukaryota</taxon>
        <taxon>Metazoa</taxon>
        <taxon>Ecdysozoa</taxon>
        <taxon>Arthropoda</taxon>
        <taxon>Hexapoda</taxon>
        <taxon>Insecta</taxon>
        <taxon>Pterygota</taxon>
        <taxon>Neoptera</taxon>
        <taxon>Endopterygota</taxon>
        <taxon>Diptera</taxon>
        <taxon>Brachycera</taxon>
        <taxon>Muscomorpha</taxon>
        <taxon>Tephritoidea</taxon>
        <taxon>Tephritidae</taxon>
        <taxon>Ceratitis</taxon>
        <taxon>Ceratitis</taxon>
    </lineage>
</organism>
<sequence>CYFVFLNRLLFQAPLLELDSSDQAIMNNLDQFLGSKPKYNSEDGIFELTEKWI</sequence>
<dbReference type="Proteomes" id="UP000606786">
    <property type="component" value="Unassembled WGS sequence"/>
</dbReference>
<feature type="non-terminal residue" evidence="1">
    <location>
        <position position="53"/>
    </location>
</feature>
<name>A0A811UHX7_CERCA</name>
<protein>
    <submittedName>
        <fullName evidence="1">(Mediterranean fruit fly) hypothetical protein</fullName>
    </submittedName>
</protein>
<dbReference type="EMBL" id="CAJHJT010000012">
    <property type="protein sequence ID" value="CAD6998310.1"/>
    <property type="molecule type" value="Genomic_DNA"/>
</dbReference>
<accession>A0A811UHX7</accession>
<dbReference type="AlphaFoldDB" id="A0A811UHX7"/>
<keyword evidence="2" id="KW-1185">Reference proteome</keyword>